<protein>
    <submittedName>
        <fullName evidence="2">Uncharacterized protein</fullName>
    </submittedName>
</protein>
<gene>
    <name evidence="2" type="ORF">PVAP13_4KG304000</name>
</gene>
<organism evidence="2 3">
    <name type="scientific">Panicum virgatum</name>
    <name type="common">Blackwell switchgrass</name>
    <dbReference type="NCBI Taxonomy" id="38727"/>
    <lineage>
        <taxon>Eukaryota</taxon>
        <taxon>Viridiplantae</taxon>
        <taxon>Streptophyta</taxon>
        <taxon>Embryophyta</taxon>
        <taxon>Tracheophyta</taxon>
        <taxon>Spermatophyta</taxon>
        <taxon>Magnoliopsida</taxon>
        <taxon>Liliopsida</taxon>
        <taxon>Poales</taxon>
        <taxon>Poaceae</taxon>
        <taxon>PACMAD clade</taxon>
        <taxon>Panicoideae</taxon>
        <taxon>Panicodae</taxon>
        <taxon>Paniceae</taxon>
        <taxon>Panicinae</taxon>
        <taxon>Panicum</taxon>
        <taxon>Panicum sect. Hiantes</taxon>
    </lineage>
</organism>
<dbReference type="AlphaFoldDB" id="A0A8T0TV92"/>
<keyword evidence="3" id="KW-1185">Reference proteome</keyword>
<feature type="compositionally biased region" description="Basic and acidic residues" evidence="1">
    <location>
        <begin position="22"/>
        <end position="45"/>
    </location>
</feature>
<evidence type="ECO:0000313" key="3">
    <source>
        <dbReference type="Proteomes" id="UP000823388"/>
    </source>
</evidence>
<evidence type="ECO:0000256" key="1">
    <source>
        <dbReference type="SAM" id="MobiDB-lite"/>
    </source>
</evidence>
<reference evidence="2" key="1">
    <citation type="submission" date="2020-05" db="EMBL/GenBank/DDBJ databases">
        <title>WGS assembly of Panicum virgatum.</title>
        <authorList>
            <person name="Lovell J.T."/>
            <person name="Jenkins J."/>
            <person name="Shu S."/>
            <person name="Juenger T.E."/>
            <person name="Schmutz J."/>
        </authorList>
    </citation>
    <scope>NUCLEOTIDE SEQUENCE</scope>
    <source>
        <strain evidence="2">AP13</strain>
    </source>
</reference>
<proteinExistence type="predicted"/>
<feature type="compositionally biased region" description="Basic and acidic residues" evidence="1">
    <location>
        <begin position="57"/>
        <end position="76"/>
    </location>
</feature>
<dbReference type="EMBL" id="CM029043">
    <property type="protein sequence ID" value="KAG2612736.1"/>
    <property type="molecule type" value="Genomic_DNA"/>
</dbReference>
<feature type="compositionally biased region" description="Basic and acidic residues" evidence="1">
    <location>
        <begin position="1"/>
        <end position="11"/>
    </location>
</feature>
<evidence type="ECO:0000313" key="2">
    <source>
        <dbReference type="EMBL" id="KAG2612736.1"/>
    </source>
</evidence>
<name>A0A8T0TV92_PANVG</name>
<accession>A0A8T0TV92</accession>
<sequence>MHLRPEPERQWRQRGGGRRCRRTGEKWWEQRTPTGRHDARLEKTPAKATLMPNTAGEEARRRLGRRKQDGCREREGKRRGRWRRRLVTDRWIGLASLHLEASRVQGRARDWPCLVPL</sequence>
<comment type="caution">
    <text evidence="2">The sequence shown here is derived from an EMBL/GenBank/DDBJ whole genome shotgun (WGS) entry which is preliminary data.</text>
</comment>
<feature type="region of interest" description="Disordered" evidence="1">
    <location>
        <begin position="1"/>
        <end position="77"/>
    </location>
</feature>
<dbReference type="Proteomes" id="UP000823388">
    <property type="component" value="Chromosome 4K"/>
</dbReference>